<dbReference type="InterPro" id="IPR027417">
    <property type="entry name" value="P-loop_NTPase"/>
</dbReference>
<dbReference type="Pfam" id="PF13086">
    <property type="entry name" value="AAA_11"/>
    <property type="match status" value="1"/>
</dbReference>
<reference evidence="10 11" key="1">
    <citation type="submission" date="2023-01" db="EMBL/GenBank/DDBJ databases">
        <authorList>
            <person name="Whitehead M."/>
        </authorList>
    </citation>
    <scope>NUCLEOTIDE SEQUENCE [LARGE SCALE GENOMIC DNA]</scope>
</reference>
<evidence type="ECO:0000256" key="1">
    <source>
        <dbReference type="ARBA" id="ARBA00004496"/>
    </source>
</evidence>
<dbReference type="InterPro" id="IPR047187">
    <property type="entry name" value="SF1_C_Upf1"/>
</dbReference>
<feature type="domain" description="RZ-type" evidence="9">
    <location>
        <begin position="1979"/>
        <end position="2057"/>
    </location>
</feature>
<dbReference type="GO" id="GO:0004386">
    <property type="term" value="F:helicase activity"/>
    <property type="evidence" value="ECO:0007669"/>
    <property type="project" value="InterPro"/>
</dbReference>
<feature type="region of interest" description="Disordered" evidence="8">
    <location>
        <begin position="1"/>
        <end position="86"/>
    </location>
</feature>
<dbReference type="Pfam" id="PF25396">
    <property type="entry name" value="ZNFX1"/>
    <property type="match status" value="1"/>
</dbReference>
<dbReference type="PROSITE" id="PS51981">
    <property type="entry name" value="ZF_RZ"/>
    <property type="match status" value="1"/>
</dbReference>
<dbReference type="Pfam" id="PF13087">
    <property type="entry name" value="AAA_12"/>
    <property type="match status" value="1"/>
</dbReference>
<dbReference type="Gene3D" id="3.40.50.300">
    <property type="entry name" value="P-loop containing nucleotide triphosphate hydrolases"/>
    <property type="match status" value="3"/>
</dbReference>
<organism evidence="10 11">
    <name type="scientific">Macrosiphum euphorbiae</name>
    <name type="common">potato aphid</name>
    <dbReference type="NCBI Taxonomy" id="13131"/>
    <lineage>
        <taxon>Eukaryota</taxon>
        <taxon>Metazoa</taxon>
        <taxon>Ecdysozoa</taxon>
        <taxon>Arthropoda</taxon>
        <taxon>Hexapoda</taxon>
        <taxon>Insecta</taxon>
        <taxon>Pterygota</taxon>
        <taxon>Neoptera</taxon>
        <taxon>Paraneoptera</taxon>
        <taxon>Hemiptera</taxon>
        <taxon>Sternorrhyncha</taxon>
        <taxon>Aphidomorpha</taxon>
        <taxon>Aphidoidea</taxon>
        <taxon>Aphididae</taxon>
        <taxon>Macrosiphini</taxon>
        <taxon>Macrosiphum</taxon>
    </lineage>
</organism>
<dbReference type="SUPFAM" id="SSF52540">
    <property type="entry name" value="P-loop containing nucleoside triphosphate hydrolases"/>
    <property type="match status" value="1"/>
</dbReference>
<keyword evidence="5" id="KW-0863">Zinc-finger</keyword>
<keyword evidence="7" id="KW-0391">Immunity</keyword>
<comment type="caution">
    <text evidence="10">The sequence shown here is derived from an EMBL/GenBank/DDBJ whole genome shotgun (WGS) entry which is preliminary data.</text>
</comment>
<dbReference type="EMBL" id="CARXXK010000001">
    <property type="protein sequence ID" value="CAI6346426.1"/>
    <property type="molecule type" value="Genomic_DNA"/>
</dbReference>
<evidence type="ECO:0000313" key="10">
    <source>
        <dbReference type="EMBL" id="CAI6346426.1"/>
    </source>
</evidence>
<feature type="compositionally biased region" description="Polar residues" evidence="8">
    <location>
        <begin position="1"/>
        <end position="16"/>
    </location>
</feature>
<sequence>MYNNRYTNRNDQGQNNQHRRFRTNPLVNAENDQFDFNSSKQNERSQPGSSNTKEQWRKQQKSPNRQERWGKKQNFGNRQEHWRPQYNLENRQEQLNFKQNSENRQDKWEGKTIKQNDYPDNGNTEKKITNNYSFGFKRLEELCSKDPSEIVFVMSNKVNGFMDLFKQNKEPDWIFLLMKVSAKICSTELIQSKLYLLTELTCNQFFDHLKTYILSTPTEKNLNRCNNMNIFYEDCLVVFQSITTLFPKTAEEKLKEIIVSSNIALNGIKSYCNHIKINETTVVKMNELLEKLNATVLTEELKLKEKLVIENIAQLMPPPENFRELTVYPTAIDLECGERFLRPNISKGAYQNVEHYLDVQFRLLREDFIAPLREGIQFYKETINDERQHQRRKKINNIRIYRDIEFEKKGEFVRDKYGYLVNFDKKNKLRINWEMAKRFMYGSLLLFSENNFRTFFLGIVLERKIELLKQGKLIVELLEDAKPIFNTSLTMVESEVFFEPYKCSMEVLKNINSHSFPMEKYIISACNKIDYPYYIDMLPELTYYEIDKLAKFHVLSQNQWPTKEQLGLDEMQFGAFRAALTHEFTVIQGPPGTGKTFIGLKIMKTIINNLYDKPFLTKPILVVCYTNHALDQFMEGILSFTNKVIRIGGQSKSEILEKYSLRNISRMYRRSITTNRGLHNIGDQVKTTMENIKYFKKCSEVVSYNAGILELSLLKNGMPKQYHNFFKTTLDLLSWLFQDFDYFSVDPIGFITGISNELINRVYNSEQFLEIKKEVVEDDDEEKRYEPEYLDLEHNNKDIVIYSITLDDIKTACKELLEESIRLENLSNESVHFFNESEEAKFNFGVMEKVHDYFEYMLNLIDTDIELPRAMKDIYVLNMRQRWSLYFSWVKETKEMFNPKIIDYEQKYTRVYKQYAELRELENIELLNKMHVIALTTTGAAKHRIMLEGLESPIVVVEEAAEVLEAHIVSSLTSHCQHLILIGDHKQLRPSNAVYKLAKDFNFDISLFERMVNNEVPCYTLGEQHRMRPEIASLITPSIYNELKNHISVHNREHIRGVTKDLFFLNHNIFENEVEEISSKSNDHEARFLIMFARHLILQGYKTDQVTILTTYSGQLFQIRSLRKKHAILEGMKITVVDNYQGEESDIILLSLVRSNEKGNVGFLKTENRICVALSRAKYGLYIMGNMDNLYNSGNLWKQIKETLVNQGSYGDELTLECAVHSGIMTQVAKSEDFNIIMEGGCSMLCKSLLFCGHYCSSVCHSYDRDHLELKCREPCNKFCDYNHPCKKTCYMDCGDCLVLLNRELQCGHELTLQCFVDVLTYPCEEMVEALLEICGHTILKKCHDKKPLCSYKCIDRLDCGHACEKNCHKDDDPDHEEYKCLKPCANVNKMCSLNHKCQKMCYEDCSLCTVKVKKVLPCGHIKNDVPCGLNVHEIKCILPCDRPLKCDHKCQSKCYEKCKPCENQVVKVIPDCGHSITMKCKTLPDRKLCTKKCNRILDCGHMCKNLCAEECTSKDCEEIILQKNSTLACGHNKVWVLCCDKDKEFRLDSQYLLDKCHEPCLQKLNCNDICLGTCGECKQGRIHVPCSEICNKINPCNHTCKFPCKERCPPCNQKCIYSCVHSKCTRLCGASCVQCKEKCEWKCPHLKCTRKCFELCNRYPCYNPCNFKLKCGHDCIGFCGEPCPPLCRICQEDEVTTIVFGHEDEPNARFVYLEDCEHTIESEALTQWMNQNDEEICLKQCPLCKTPILKTQRFMNQVKVILEDISNIKRKQYGELSVIRGNTKTIINSLKSLHNKFFSYYICDTNYRCHRIKHLWDTFCKPLLGSLNNKRSKFSLPAKDIESLNFVIDLFKSTSKYKDRIKEIKDVQRKESIINHFDWILSVAFTYALQLSNQQKFDINMEMARGARIMSLFEIMSNTKFQMAQNDSYNSYAAELKDLVGNMEALLMSCKIYTVDRDTEIQIFTELIDKKFDGLAIITDEERRMIHAAMSVNFSGGIKAQGHWCKCPNGHIYCVTECGGPMQKSVCPECKVEIGGQSHRHVSGITVASEMDGARNLMYQRP</sequence>
<evidence type="ECO:0000313" key="11">
    <source>
        <dbReference type="Proteomes" id="UP001160148"/>
    </source>
</evidence>
<evidence type="ECO:0000259" key="9">
    <source>
        <dbReference type="PROSITE" id="PS51981"/>
    </source>
</evidence>
<dbReference type="FunFam" id="3.40.50.300:FF:000742">
    <property type="entry name" value="NFX1-type zinc finger-containing protein 1"/>
    <property type="match status" value="1"/>
</dbReference>
<name>A0AAV0VXN4_9HEMI</name>
<evidence type="ECO:0000256" key="4">
    <source>
        <dbReference type="ARBA" id="ARBA00022737"/>
    </source>
</evidence>
<dbReference type="Pfam" id="PF20173">
    <property type="entry name" value="ZnF_RZ-type"/>
    <property type="match status" value="1"/>
</dbReference>
<keyword evidence="3" id="KW-0479">Metal-binding</keyword>
<dbReference type="GO" id="GO:0005737">
    <property type="term" value="C:cytoplasm"/>
    <property type="evidence" value="ECO:0007669"/>
    <property type="project" value="UniProtKB-SubCell"/>
</dbReference>
<evidence type="ECO:0000256" key="7">
    <source>
        <dbReference type="ARBA" id="ARBA00022859"/>
    </source>
</evidence>
<proteinExistence type="predicted"/>
<protein>
    <recommendedName>
        <fullName evidence="9">RZ-type domain-containing protein</fullName>
    </recommendedName>
</protein>
<dbReference type="GO" id="GO:0002376">
    <property type="term" value="P:immune system process"/>
    <property type="evidence" value="ECO:0007669"/>
    <property type="project" value="UniProtKB-KW"/>
</dbReference>
<dbReference type="GO" id="GO:0008270">
    <property type="term" value="F:zinc ion binding"/>
    <property type="evidence" value="ECO:0007669"/>
    <property type="project" value="UniProtKB-KW"/>
</dbReference>
<dbReference type="InterPro" id="IPR046439">
    <property type="entry name" value="ZF_RZ_dom"/>
</dbReference>
<dbReference type="Proteomes" id="UP001160148">
    <property type="component" value="Unassembled WGS sequence"/>
</dbReference>
<dbReference type="InterPro" id="IPR045055">
    <property type="entry name" value="DNA2/NAM7-like"/>
</dbReference>
<evidence type="ECO:0000256" key="6">
    <source>
        <dbReference type="ARBA" id="ARBA00022833"/>
    </source>
</evidence>
<dbReference type="GO" id="GO:0031380">
    <property type="term" value="C:nuclear RNA-directed RNA polymerase complex"/>
    <property type="evidence" value="ECO:0007669"/>
    <property type="project" value="TreeGrafter"/>
</dbReference>
<dbReference type="InterPro" id="IPR057373">
    <property type="entry name" value="ZNFX1"/>
</dbReference>
<feature type="compositionally biased region" description="Polar residues" evidence="8">
    <location>
        <begin position="30"/>
        <end position="53"/>
    </location>
</feature>
<evidence type="ECO:0000256" key="5">
    <source>
        <dbReference type="ARBA" id="ARBA00022771"/>
    </source>
</evidence>
<keyword evidence="4" id="KW-0677">Repeat</keyword>
<dbReference type="CDD" id="cd18808">
    <property type="entry name" value="SF1_C_Upf1"/>
    <property type="match status" value="1"/>
</dbReference>
<accession>A0AAV0VXN4</accession>
<dbReference type="PANTHER" id="PTHR10887">
    <property type="entry name" value="DNA2/NAM7 HELICASE FAMILY"/>
    <property type="match status" value="1"/>
</dbReference>
<keyword evidence="11" id="KW-1185">Reference proteome</keyword>
<dbReference type="InterPro" id="IPR041677">
    <property type="entry name" value="DNA2/NAM7_AAA_11"/>
</dbReference>
<comment type="subcellular location">
    <subcellularLocation>
        <location evidence="1">Cytoplasm</location>
    </subcellularLocation>
</comment>
<dbReference type="InterPro" id="IPR000967">
    <property type="entry name" value="Znf_NFX1"/>
</dbReference>
<evidence type="ECO:0000256" key="3">
    <source>
        <dbReference type="ARBA" id="ARBA00022723"/>
    </source>
</evidence>
<evidence type="ECO:0000256" key="2">
    <source>
        <dbReference type="ARBA" id="ARBA00022490"/>
    </source>
</evidence>
<dbReference type="GO" id="GO:0031048">
    <property type="term" value="P:regulatory ncRNA-mediated heterochromatin formation"/>
    <property type="evidence" value="ECO:0007669"/>
    <property type="project" value="TreeGrafter"/>
</dbReference>
<evidence type="ECO:0000256" key="8">
    <source>
        <dbReference type="SAM" id="MobiDB-lite"/>
    </source>
</evidence>
<keyword evidence="6" id="KW-0862">Zinc</keyword>
<dbReference type="SMART" id="SM00438">
    <property type="entry name" value="ZnF_NFX"/>
    <property type="match status" value="7"/>
</dbReference>
<dbReference type="PANTHER" id="PTHR10887:SF341">
    <property type="entry name" value="NFX1-TYPE ZINC FINGER-CONTAINING PROTEIN 1"/>
    <property type="match status" value="1"/>
</dbReference>
<dbReference type="InterPro" id="IPR041679">
    <property type="entry name" value="DNA2/NAM7-like_C"/>
</dbReference>
<keyword evidence="2" id="KW-0963">Cytoplasm</keyword>
<gene>
    <name evidence="10" type="ORF">MEUPH1_LOCUS3338</name>
</gene>